<proteinExistence type="predicted"/>
<accession>A0A3M0MDB7</accession>
<name>A0A3M0MDB7_9RHOB</name>
<dbReference type="PIRSF" id="PIRSF006421">
    <property type="entry name" value="UCP006421"/>
    <property type="match status" value="1"/>
</dbReference>
<organism evidence="1 2">
    <name type="scientific">Paracoccus alkanivorans</name>
    <dbReference type="NCBI Taxonomy" id="2116655"/>
    <lineage>
        <taxon>Bacteria</taxon>
        <taxon>Pseudomonadati</taxon>
        <taxon>Pseudomonadota</taxon>
        <taxon>Alphaproteobacteria</taxon>
        <taxon>Rhodobacterales</taxon>
        <taxon>Paracoccaceae</taxon>
        <taxon>Paracoccus</taxon>
    </lineage>
</organism>
<dbReference type="OrthoDB" id="9814719at2"/>
<evidence type="ECO:0000313" key="2">
    <source>
        <dbReference type="Proteomes" id="UP000273516"/>
    </source>
</evidence>
<sequence length="285" mass="29407">MAPVASLLPCGTRLHLQHGPIDLVIGADGEREAAFAAAMARFETVLEELVAELPLLRSPLEAGSPLPEGGIARLMDRAARPYCGEFLTRMAAVAGAVADTILAAMRRAAWLRRAYVNNGGDIAIYLAQGQSFATAMADHHGKTLGRIDIGAGDGIGGIASSGRHGRSLSMGIADNVTVLAPCAAGADAAATLIANAVDLPGHPAIRRVRADSLQPDSDLGHRKVVTGCAALPAKDVAAALDAGHRRAAAMLRDGHILGAALFLQGETRLAGHAAFTPIQERLLHA</sequence>
<protein>
    <submittedName>
        <fullName evidence="1">UPF0280 family protein</fullName>
    </submittedName>
</protein>
<keyword evidence="2" id="KW-1185">Reference proteome</keyword>
<dbReference type="AlphaFoldDB" id="A0A3M0MDB7"/>
<dbReference type="Proteomes" id="UP000273516">
    <property type="component" value="Unassembled WGS sequence"/>
</dbReference>
<dbReference type="InterPro" id="IPR003374">
    <property type="entry name" value="ApbE-like_sf"/>
</dbReference>
<dbReference type="NCBIfam" id="NF003322">
    <property type="entry name" value="PRK04334.1-2"/>
    <property type="match status" value="1"/>
</dbReference>
<evidence type="ECO:0000313" key="1">
    <source>
        <dbReference type="EMBL" id="RMC35768.1"/>
    </source>
</evidence>
<comment type="caution">
    <text evidence="1">The sequence shown here is derived from an EMBL/GenBank/DDBJ whole genome shotgun (WGS) entry which is preliminary data.</text>
</comment>
<dbReference type="RefSeq" id="WP_122112388.1">
    <property type="nucleotide sequence ID" value="NZ_QOKZ01000003.1"/>
</dbReference>
<dbReference type="Gene3D" id="3.10.520.10">
    <property type="entry name" value="ApbE-like domains"/>
    <property type="match status" value="1"/>
</dbReference>
<dbReference type="InterPro" id="IPR007183">
    <property type="entry name" value="UPF0280"/>
</dbReference>
<dbReference type="EMBL" id="QOKZ01000003">
    <property type="protein sequence ID" value="RMC35768.1"/>
    <property type="molecule type" value="Genomic_DNA"/>
</dbReference>
<reference evidence="1 2" key="1">
    <citation type="submission" date="2018-07" db="EMBL/GenBank/DDBJ databases">
        <authorList>
            <person name="Zhang Y."/>
            <person name="Wang L."/>
            <person name="Ma S."/>
        </authorList>
    </citation>
    <scope>NUCLEOTIDE SEQUENCE [LARGE SCALE GENOMIC DNA]</scope>
    <source>
        <strain evidence="1 2">4-2</strain>
    </source>
</reference>
<dbReference type="SUPFAM" id="SSF143631">
    <property type="entry name" value="ApbE-like"/>
    <property type="match status" value="1"/>
</dbReference>
<gene>
    <name evidence="1" type="ORF">C9E81_08430</name>
</gene>